<proteinExistence type="predicted"/>
<comment type="caution">
    <text evidence="2">The sequence shown here is derived from an EMBL/GenBank/DDBJ whole genome shotgun (WGS) entry which is preliminary data.</text>
</comment>
<accession>A0A7X2NPD2</accession>
<dbReference type="Proteomes" id="UP000429958">
    <property type="component" value="Unassembled WGS sequence"/>
</dbReference>
<evidence type="ECO:0000256" key="1">
    <source>
        <dbReference type="SAM" id="Coils"/>
    </source>
</evidence>
<evidence type="ECO:0000313" key="2">
    <source>
        <dbReference type="EMBL" id="MSS38612.1"/>
    </source>
</evidence>
<name>A0A7X2NPD2_9CLOT</name>
<keyword evidence="3" id="KW-1185">Reference proteome</keyword>
<dbReference type="EMBL" id="VUMD01000031">
    <property type="protein sequence ID" value="MSS38612.1"/>
    <property type="molecule type" value="Genomic_DNA"/>
</dbReference>
<evidence type="ECO:0000313" key="3">
    <source>
        <dbReference type="Proteomes" id="UP000429958"/>
    </source>
</evidence>
<keyword evidence="1" id="KW-0175">Coiled coil</keyword>
<feature type="coiled-coil region" evidence="1">
    <location>
        <begin position="10"/>
        <end position="44"/>
    </location>
</feature>
<sequence>MEINSKEDLYQEYRIKMFDIEERKEEYQRRKREFEQELEVSRECFREEHTVLEHLAEMWGECEDIGRLRCELGDFIDSEQKNLNQKEEELAGEYQDICRQERAYEAWYEEACRNLAEEDESWQG</sequence>
<protein>
    <submittedName>
        <fullName evidence="2">Uncharacterized protein</fullName>
    </submittedName>
</protein>
<reference evidence="2 3" key="1">
    <citation type="submission" date="2019-08" db="EMBL/GenBank/DDBJ databases">
        <title>In-depth cultivation of the pig gut microbiome towards novel bacterial diversity and tailored functional studies.</title>
        <authorList>
            <person name="Wylensek D."/>
            <person name="Hitch T.C.A."/>
            <person name="Clavel T."/>
        </authorList>
    </citation>
    <scope>NUCLEOTIDE SEQUENCE [LARGE SCALE GENOMIC DNA]</scope>
    <source>
        <strain evidence="2 3">WCA-389-WT-23D1</strain>
    </source>
</reference>
<dbReference type="RefSeq" id="WP_154474001.1">
    <property type="nucleotide sequence ID" value="NZ_DBEWUL010000178.1"/>
</dbReference>
<dbReference type="AlphaFoldDB" id="A0A7X2NPD2"/>
<organism evidence="2 3">
    <name type="scientific">Clostridium porci</name>
    <dbReference type="NCBI Taxonomy" id="2605778"/>
    <lineage>
        <taxon>Bacteria</taxon>
        <taxon>Bacillati</taxon>
        <taxon>Bacillota</taxon>
        <taxon>Clostridia</taxon>
        <taxon>Eubacteriales</taxon>
        <taxon>Clostridiaceae</taxon>
        <taxon>Clostridium</taxon>
    </lineage>
</organism>
<gene>
    <name evidence="2" type="ORF">FYJ39_19385</name>
</gene>